<evidence type="ECO:0000256" key="1">
    <source>
        <dbReference type="SAM" id="Phobius"/>
    </source>
</evidence>
<evidence type="ECO:0000313" key="2">
    <source>
        <dbReference type="Proteomes" id="UP000887540"/>
    </source>
</evidence>
<dbReference type="Proteomes" id="UP000887540">
    <property type="component" value="Unplaced"/>
</dbReference>
<reference evidence="3" key="1">
    <citation type="submission" date="2022-11" db="UniProtKB">
        <authorList>
            <consortium name="WormBaseParasite"/>
        </authorList>
    </citation>
    <scope>IDENTIFICATION</scope>
</reference>
<keyword evidence="2" id="KW-1185">Reference proteome</keyword>
<keyword evidence="1" id="KW-1133">Transmembrane helix</keyword>
<evidence type="ECO:0000313" key="3">
    <source>
        <dbReference type="WBParaSite" id="ACRNAN_Path_913.g3509.t1"/>
    </source>
</evidence>
<dbReference type="AlphaFoldDB" id="A0A914CD70"/>
<keyword evidence="1" id="KW-0472">Membrane</keyword>
<name>A0A914CD70_9BILA</name>
<feature type="transmembrane region" description="Helical" evidence="1">
    <location>
        <begin position="42"/>
        <end position="65"/>
    </location>
</feature>
<organism evidence="2 3">
    <name type="scientific">Acrobeloides nanus</name>
    <dbReference type="NCBI Taxonomy" id="290746"/>
    <lineage>
        <taxon>Eukaryota</taxon>
        <taxon>Metazoa</taxon>
        <taxon>Ecdysozoa</taxon>
        <taxon>Nematoda</taxon>
        <taxon>Chromadorea</taxon>
        <taxon>Rhabditida</taxon>
        <taxon>Tylenchina</taxon>
        <taxon>Cephalobomorpha</taxon>
        <taxon>Cephaloboidea</taxon>
        <taxon>Cephalobidae</taxon>
        <taxon>Acrobeloides</taxon>
    </lineage>
</organism>
<keyword evidence="1" id="KW-0812">Transmembrane</keyword>
<proteinExistence type="predicted"/>
<protein>
    <submittedName>
        <fullName evidence="3">Uncharacterized protein</fullName>
    </submittedName>
</protein>
<dbReference type="WBParaSite" id="ACRNAN_Path_913.g3509.t1">
    <property type="protein sequence ID" value="ACRNAN_Path_913.g3509.t1"/>
    <property type="gene ID" value="ACRNAN_Path_913.g3509"/>
</dbReference>
<sequence length="120" mass="14134">MSREHGAYHFEEESQNFLRKPSSSNQYTRFWTYISKREIDPILIIIGLLLGILLTLCVIAIIGLFHHVFFHQSRQLEVKLEESQLNGDELMKCKRPDRDSNPDFLTTVQVYYYCATEAYN</sequence>
<accession>A0A914CD70</accession>